<evidence type="ECO:0000259" key="7">
    <source>
        <dbReference type="PROSITE" id="PS50157"/>
    </source>
</evidence>
<dbReference type="AlphaFoldDB" id="A0AAW0GWS5"/>
<keyword evidence="5" id="KW-0862">Zinc</keyword>
<dbReference type="Gene3D" id="3.30.160.60">
    <property type="entry name" value="Classic Zinc Finger"/>
    <property type="match status" value="2"/>
</dbReference>
<evidence type="ECO:0000256" key="4">
    <source>
        <dbReference type="ARBA" id="ARBA00022771"/>
    </source>
</evidence>
<evidence type="ECO:0000313" key="9">
    <source>
        <dbReference type="EMBL" id="KAK7795289.1"/>
    </source>
</evidence>
<keyword evidence="10" id="KW-1185">Reference proteome</keyword>
<evidence type="ECO:0000256" key="6">
    <source>
        <dbReference type="PROSITE-ProRule" id="PRU00042"/>
    </source>
</evidence>
<evidence type="ECO:0000256" key="2">
    <source>
        <dbReference type="ARBA" id="ARBA00022723"/>
    </source>
</evidence>
<evidence type="ECO:0000313" key="10">
    <source>
        <dbReference type="Proteomes" id="UP001488838"/>
    </source>
</evidence>
<feature type="domain" description="C2H2-type" evidence="7">
    <location>
        <begin position="160"/>
        <end position="187"/>
    </location>
</feature>
<dbReference type="Gene3D" id="6.10.140.140">
    <property type="match status" value="1"/>
</dbReference>
<dbReference type="GO" id="GO:0008270">
    <property type="term" value="F:zinc ion binding"/>
    <property type="evidence" value="ECO:0007669"/>
    <property type="project" value="UniProtKB-KW"/>
</dbReference>
<name>A0AAW0GWS5_MYOGA</name>
<evidence type="ECO:0000256" key="1">
    <source>
        <dbReference type="ARBA" id="ARBA00004123"/>
    </source>
</evidence>
<dbReference type="SUPFAM" id="SSF57667">
    <property type="entry name" value="beta-beta-alpha zinc fingers"/>
    <property type="match status" value="2"/>
</dbReference>
<organism evidence="8 10">
    <name type="scientific">Myodes glareolus</name>
    <name type="common">Bank vole</name>
    <name type="synonym">Clethrionomys glareolus</name>
    <dbReference type="NCBI Taxonomy" id="447135"/>
    <lineage>
        <taxon>Eukaryota</taxon>
        <taxon>Metazoa</taxon>
        <taxon>Chordata</taxon>
        <taxon>Craniata</taxon>
        <taxon>Vertebrata</taxon>
        <taxon>Euteleostomi</taxon>
        <taxon>Mammalia</taxon>
        <taxon>Eutheria</taxon>
        <taxon>Euarchontoglires</taxon>
        <taxon>Glires</taxon>
        <taxon>Rodentia</taxon>
        <taxon>Myomorpha</taxon>
        <taxon>Muroidea</taxon>
        <taxon>Cricetidae</taxon>
        <taxon>Arvicolinae</taxon>
        <taxon>Myodes</taxon>
    </lineage>
</organism>
<reference evidence="8" key="2">
    <citation type="submission" date="2024-03" db="EMBL/GenBank/DDBJ databases">
        <authorList>
            <person name="Calamari Z.T."/>
        </authorList>
    </citation>
    <scope>NUCLEOTIDE SEQUENCE</scope>
    <source>
        <strain evidence="8">V071</strain>
        <tissue evidence="8">Muscle</tissue>
    </source>
</reference>
<dbReference type="PANTHER" id="PTHR23234">
    <property type="entry name" value="ZNF44 PROTEIN"/>
    <property type="match status" value="1"/>
</dbReference>
<sequence length="193" mass="22910">MLETYRNLISIDYSWEDHNIEEHWQCSRRHARIGSSYKINSYRYKVQQCLECGKSFKCANYPCRIERNQNGEKKLSVYTHCVKALSYDTHLLHNEKTRIGQKCSKSKPCSKAFAYHSNIQVLKRKYTGKKPYEYRQDDKNFVLYEAHQSHKRIHPGEKAYECNQCGKAFAENSDLQKHKRTHTGEKPYKCNQC</sequence>
<dbReference type="InterPro" id="IPR050758">
    <property type="entry name" value="Znf_C2H2-type"/>
</dbReference>
<dbReference type="FunFam" id="3.30.160.60:FF:002254">
    <property type="entry name" value="Zinc finger protein 540"/>
    <property type="match status" value="1"/>
</dbReference>
<gene>
    <name evidence="9" type="ORF">U0070_018261</name>
    <name evidence="8" type="ORF">U0070_027575</name>
</gene>
<keyword evidence="3" id="KW-0677">Repeat</keyword>
<keyword evidence="4 6" id="KW-0863">Zinc-finger</keyword>
<dbReference type="EMBL" id="JBBHLL010002752">
    <property type="protein sequence ID" value="KAK7795288.1"/>
    <property type="molecule type" value="Genomic_DNA"/>
</dbReference>
<dbReference type="Pfam" id="PF00096">
    <property type="entry name" value="zf-C2H2"/>
    <property type="match status" value="1"/>
</dbReference>
<feature type="domain" description="C2H2-type" evidence="7">
    <location>
        <begin position="101"/>
        <end position="131"/>
    </location>
</feature>
<dbReference type="PROSITE" id="PS00028">
    <property type="entry name" value="ZINC_FINGER_C2H2_1"/>
    <property type="match status" value="1"/>
</dbReference>
<proteinExistence type="predicted"/>
<feature type="non-terminal residue" evidence="8">
    <location>
        <position position="193"/>
    </location>
</feature>
<dbReference type="InterPro" id="IPR013087">
    <property type="entry name" value="Znf_C2H2_type"/>
</dbReference>
<dbReference type="PANTHER" id="PTHR23234:SF10">
    <property type="entry name" value="RIKEN CDNA 6720489N17 GENE-RELATED"/>
    <property type="match status" value="1"/>
</dbReference>
<dbReference type="InterPro" id="IPR036236">
    <property type="entry name" value="Znf_C2H2_sf"/>
</dbReference>
<evidence type="ECO:0000256" key="3">
    <source>
        <dbReference type="ARBA" id="ARBA00022737"/>
    </source>
</evidence>
<keyword evidence="2" id="KW-0479">Metal-binding</keyword>
<comment type="caution">
    <text evidence="8">The sequence shown here is derived from an EMBL/GenBank/DDBJ whole genome shotgun (WGS) entry which is preliminary data.</text>
</comment>
<dbReference type="PROSITE" id="PS50157">
    <property type="entry name" value="ZINC_FINGER_C2H2_2"/>
    <property type="match status" value="2"/>
</dbReference>
<dbReference type="Proteomes" id="UP001488838">
    <property type="component" value="Unassembled WGS sequence"/>
</dbReference>
<protein>
    <recommendedName>
        <fullName evidence="7">C2H2-type domain-containing protein</fullName>
    </recommendedName>
</protein>
<reference evidence="8 10" key="1">
    <citation type="journal article" date="2023" name="bioRxiv">
        <title>Conserved and derived expression patterns and positive selection on dental genes reveal complex evolutionary context of ever-growing rodent molars.</title>
        <authorList>
            <person name="Calamari Z.T."/>
            <person name="Song A."/>
            <person name="Cohen E."/>
            <person name="Akter M."/>
            <person name="Roy R.D."/>
            <person name="Hallikas O."/>
            <person name="Christensen M.M."/>
            <person name="Li P."/>
            <person name="Marangoni P."/>
            <person name="Jernvall J."/>
            <person name="Klein O.D."/>
        </authorList>
    </citation>
    <scope>NUCLEOTIDE SEQUENCE [LARGE SCALE GENOMIC DNA]</scope>
    <source>
        <strain evidence="8">V071</strain>
    </source>
</reference>
<dbReference type="SMART" id="SM00355">
    <property type="entry name" value="ZnF_C2H2"/>
    <property type="match status" value="1"/>
</dbReference>
<dbReference type="EMBL" id="JBBHLL010002751">
    <property type="protein sequence ID" value="KAK7795289.1"/>
    <property type="molecule type" value="Genomic_DNA"/>
</dbReference>
<evidence type="ECO:0000313" key="8">
    <source>
        <dbReference type="EMBL" id="KAK7795288.1"/>
    </source>
</evidence>
<dbReference type="GO" id="GO:0005634">
    <property type="term" value="C:nucleus"/>
    <property type="evidence" value="ECO:0007669"/>
    <property type="project" value="UniProtKB-SubCell"/>
</dbReference>
<comment type="subcellular location">
    <subcellularLocation>
        <location evidence="1">Nucleus</location>
    </subcellularLocation>
</comment>
<accession>A0AAW0GWS5</accession>
<evidence type="ECO:0000256" key="5">
    <source>
        <dbReference type="ARBA" id="ARBA00022833"/>
    </source>
</evidence>